<protein>
    <submittedName>
        <fullName evidence="1">Uncharacterized protein</fullName>
    </submittedName>
</protein>
<proteinExistence type="predicted"/>
<evidence type="ECO:0000313" key="1">
    <source>
        <dbReference type="EMBL" id="SFK69492.1"/>
    </source>
</evidence>
<evidence type="ECO:0000313" key="2">
    <source>
        <dbReference type="Proteomes" id="UP000199550"/>
    </source>
</evidence>
<dbReference type="EMBL" id="FOTF01000001">
    <property type="protein sequence ID" value="SFK69492.1"/>
    <property type="molecule type" value="Genomic_DNA"/>
</dbReference>
<keyword evidence="2" id="KW-1185">Reference proteome</keyword>
<accession>A0A1I4BKV3</accession>
<reference evidence="1 2" key="1">
    <citation type="submission" date="2016-10" db="EMBL/GenBank/DDBJ databases">
        <authorList>
            <person name="de Groot N.N."/>
        </authorList>
    </citation>
    <scope>NUCLEOTIDE SEQUENCE [LARGE SCALE GENOMIC DNA]</scope>
    <source>
        <strain evidence="1 2">DSM 16199</strain>
    </source>
</reference>
<dbReference type="Proteomes" id="UP000199550">
    <property type="component" value="Unassembled WGS sequence"/>
</dbReference>
<gene>
    <name evidence="1" type="ORF">SAMN04488004_10121</name>
</gene>
<name>A0A1I4BKV3_9RHOB</name>
<organism evidence="1 2">
    <name type="scientific">Loktanella salsilacus</name>
    <dbReference type="NCBI Taxonomy" id="195913"/>
    <lineage>
        <taxon>Bacteria</taxon>
        <taxon>Pseudomonadati</taxon>
        <taxon>Pseudomonadota</taxon>
        <taxon>Alphaproteobacteria</taxon>
        <taxon>Rhodobacterales</taxon>
        <taxon>Roseobacteraceae</taxon>
        <taxon>Loktanella</taxon>
    </lineage>
</organism>
<dbReference type="AlphaFoldDB" id="A0A1I4BKV3"/>
<sequence>MPGRVKIPRNPIYASMFNPSRATTYSGYRPGSHNLTYPDQEGQRLYSQKICIFMLTIQAESLATYRRRICPQTHPQAYLEKALK</sequence>